<dbReference type="KEGG" id="thas:C6Y53_00560"/>
<sequence>MTVTPMLGDWEIPRISMMRTQERRKLHEHRVPGRSGSLFQDLGADPAEIRIAGSVFETEERNGFLEAARQRFAEAEPMTFVADIIEATEIQFVLIESLVVEEHAARPGELAYHMVLRESPPPPPPDDPFGALDSDLLDQAAGFVDGVTDALDAVAALGDIPDFSDPSSLVGGAADEAGALIDGLGSVGPAIQSLFGSG</sequence>
<dbReference type="RefSeq" id="WP_106470663.1">
    <property type="nucleotide sequence ID" value="NZ_CP027665.1"/>
</dbReference>
<proteinExistence type="predicted"/>
<protein>
    <submittedName>
        <fullName evidence="1">Uncharacterized protein</fullName>
    </submittedName>
</protein>
<evidence type="ECO:0000313" key="1">
    <source>
        <dbReference type="EMBL" id="AVO36348.1"/>
    </source>
</evidence>
<gene>
    <name evidence="1" type="ORF">C6Y53_00560</name>
</gene>
<reference evidence="2" key="1">
    <citation type="submission" date="2018-03" db="EMBL/GenBank/DDBJ databases">
        <title>Genomic analysis of the strain SH-1 isolated from shrimp intestine.</title>
        <authorList>
            <person name="Kim Y.-S."/>
            <person name="Kim S.-E."/>
            <person name="Kim K.-H."/>
        </authorList>
    </citation>
    <scope>NUCLEOTIDE SEQUENCE [LARGE SCALE GENOMIC DNA]</scope>
    <source>
        <strain evidence="2">SH-1</strain>
    </source>
</reference>
<dbReference type="AlphaFoldDB" id="A0A2S0MKD2"/>
<dbReference type="EMBL" id="CP027665">
    <property type="protein sequence ID" value="AVO36348.1"/>
    <property type="molecule type" value="Genomic_DNA"/>
</dbReference>
<name>A0A2S0MKD2_9RHOB</name>
<dbReference type="Proteomes" id="UP000237655">
    <property type="component" value="Chromosome"/>
</dbReference>
<evidence type="ECO:0000313" key="2">
    <source>
        <dbReference type="Proteomes" id="UP000237655"/>
    </source>
</evidence>
<accession>A0A2S0MKD2</accession>
<keyword evidence="2" id="KW-1185">Reference proteome</keyword>
<organism evidence="1 2">
    <name type="scientific">Pukyongiella litopenaei</name>
    <dbReference type="NCBI Taxonomy" id="2605946"/>
    <lineage>
        <taxon>Bacteria</taxon>
        <taxon>Pseudomonadati</taxon>
        <taxon>Pseudomonadota</taxon>
        <taxon>Alphaproteobacteria</taxon>
        <taxon>Rhodobacterales</taxon>
        <taxon>Paracoccaceae</taxon>
        <taxon>Pukyongiella</taxon>
    </lineage>
</organism>